<reference evidence="2 3" key="1">
    <citation type="submission" date="2015-09" db="EMBL/GenBank/DDBJ databases">
        <title>Host preference determinants of Valsa canker pathogens revealed by comparative genomics.</title>
        <authorList>
            <person name="Yin Z."/>
            <person name="Huang L."/>
        </authorList>
    </citation>
    <scope>NUCLEOTIDE SEQUENCE [LARGE SCALE GENOMIC DNA]</scope>
    <source>
        <strain evidence="2 3">YSFL</strain>
    </source>
</reference>
<proteinExistence type="predicted"/>
<evidence type="ECO:0000313" key="2">
    <source>
        <dbReference type="EMBL" id="ROV89276.1"/>
    </source>
</evidence>
<dbReference type="AlphaFoldDB" id="A0A423VE43"/>
<protein>
    <submittedName>
        <fullName evidence="2">Uncharacterized protein</fullName>
    </submittedName>
</protein>
<keyword evidence="3" id="KW-1185">Reference proteome</keyword>
<feature type="region of interest" description="Disordered" evidence="1">
    <location>
        <begin position="1"/>
        <end position="64"/>
    </location>
</feature>
<evidence type="ECO:0000256" key="1">
    <source>
        <dbReference type="SAM" id="MobiDB-lite"/>
    </source>
</evidence>
<dbReference type="EMBL" id="LJZO01000059">
    <property type="protein sequence ID" value="ROV89276.1"/>
    <property type="molecule type" value="Genomic_DNA"/>
</dbReference>
<name>A0A423VE43_CYTCH</name>
<gene>
    <name evidence="2" type="ORF">VSDG_09087</name>
</gene>
<comment type="caution">
    <text evidence="2">The sequence shown here is derived from an EMBL/GenBank/DDBJ whole genome shotgun (WGS) entry which is preliminary data.</text>
</comment>
<organism evidence="2 3">
    <name type="scientific">Cytospora chrysosperma</name>
    <name type="common">Cytospora canker fungus</name>
    <name type="synonym">Sphaeria chrysosperma</name>
    <dbReference type="NCBI Taxonomy" id="252740"/>
    <lineage>
        <taxon>Eukaryota</taxon>
        <taxon>Fungi</taxon>
        <taxon>Dikarya</taxon>
        <taxon>Ascomycota</taxon>
        <taxon>Pezizomycotina</taxon>
        <taxon>Sordariomycetes</taxon>
        <taxon>Sordariomycetidae</taxon>
        <taxon>Diaporthales</taxon>
        <taxon>Cytosporaceae</taxon>
        <taxon>Cytospora</taxon>
    </lineage>
</organism>
<evidence type="ECO:0000313" key="3">
    <source>
        <dbReference type="Proteomes" id="UP000284375"/>
    </source>
</evidence>
<feature type="compositionally biased region" description="Basic and acidic residues" evidence="1">
    <location>
        <begin position="7"/>
        <end position="16"/>
    </location>
</feature>
<dbReference type="Proteomes" id="UP000284375">
    <property type="component" value="Unassembled WGS sequence"/>
</dbReference>
<accession>A0A423VE43</accession>
<sequence>MSSKASQPERSHETQVAHHSQVQESSEWHRRFQHHHLSQRREQSRGQLVGLQRLEPPSAERPYKDSLRDLGYEVAVYEAGRYEAAKYPEMTFYAIREPNTYTDIGRLAAYADPVTRMKETELVILEINTSVDRRLGRPRAHDILAGFWERTLQRDISDLRRLYFDTVTEHKTVNVVKHHVCPLMQVAWQWHHRAPQADITLRNPDLDLVQTTTDQREAWDLLHDESKLVRLARSILSANTQMAYRGERSHTTRLDIIPQPDGAGEFFAFDLQVEFGV</sequence>